<organism evidence="2 3">
    <name type="scientific">Bos mutus</name>
    <name type="common">wild yak</name>
    <dbReference type="NCBI Taxonomy" id="72004"/>
    <lineage>
        <taxon>Eukaryota</taxon>
        <taxon>Metazoa</taxon>
        <taxon>Chordata</taxon>
        <taxon>Craniata</taxon>
        <taxon>Vertebrata</taxon>
        <taxon>Euteleostomi</taxon>
        <taxon>Mammalia</taxon>
        <taxon>Eutheria</taxon>
        <taxon>Laurasiatheria</taxon>
        <taxon>Artiodactyla</taxon>
        <taxon>Ruminantia</taxon>
        <taxon>Pecora</taxon>
        <taxon>Bovidae</taxon>
        <taxon>Bovinae</taxon>
        <taxon>Bos</taxon>
    </lineage>
</organism>
<feature type="compositionally biased region" description="Low complexity" evidence="1">
    <location>
        <begin position="112"/>
        <end position="130"/>
    </location>
</feature>
<feature type="compositionally biased region" description="Basic and acidic residues" evidence="1">
    <location>
        <begin position="1"/>
        <end position="14"/>
    </location>
</feature>
<feature type="compositionally biased region" description="Low complexity" evidence="1">
    <location>
        <begin position="59"/>
        <end position="72"/>
    </location>
</feature>
<proteinExistence type="predicted"/>
<accession>A0A6B0S022</accession>
<feature type="region of interest" description="Disordered" evidence="1">
    <location>
        <begin position="1"/>
        <end position="36"/>
    </location>
</feature>
<evidence type="ECO:0000313" key="3">
    <source>
        <dbReference type="Proteomes" id="UP000322234"/>
    </source>
</evidence>
<dbReference type="AlphaFoldDB" id="A0A6B0S022"/>
<dbReference type="EMBL" id="VBQZ03000109">
    <property type="protein sequence ID" value="MXQ94337.1"/>
    <property type="molecule type" value="Genomic_DNA"/>
</dbReference>
<reference evidence="2" key="1">
    <citation type="submission" date="2019-10" db="EMBL/GenBank/DDBJ databases">
        <title>The sequence and de novo assembly of the wild yak genome.</title>
        <authorList>
            <person name="Liu Y."/>
        </authorList>
    </citation>
    <scope>NUCLEOTIDE SEQUENCE [LARGE SCALE GENOMIC DNA]</scope>
    <source>
        <strain evidence="2">WY2019</strain>
    </source>
</reference>
<evidence type="ECO:0000256" key="1">
    <source>
        <dbReference type="SAM" id="MobiDB-lite"/>
    </source>
</evidence>
<comment type="caution">
    <text evidence="2">The sequence shown here is derived from an EMBL/GenBank/DDBJ whole genome shotgun (WGS) entry which is preliminary data.</text>
</comment>
<name>A0A6B0S022_9CETA</name>
<keyword evidence="3" id="KW-1185">Reference proteome</keyword>
<gene>
    <name evidence="2" type="ORF">E5288_WYG001170</name>
</gene>
<protein>
    <submittedName>
        <fullName evidence="2">Uncharacterized protein</fullName>
    </submittedName>
</protein>
<dbReference type="Proteomes" id="UP000322234">
    <property type="component" value="Unassembled WGS sequence"/>
</dbReference>
<feature type="region of interest" description="Disordered" evidence="1">
    <location>
        <begin position="49"/>
        <end position="130"/>
    </location>
</feature>
<evidence type="ECO:0000313" key="2">
    <source>
        <dbReference type="EMBL" id="MXQ94337.1"/>
    </source>
</evidence>
<sequence length="130" mass="13248">MQRTERPAATERGEASTATGRGPQARGPQATGTSAHCWAGPWAPCGCCGPRLGRAHQGQSRPQPVPSSQAPRPRSPLPSPAHSQEPRAVWAALAPRPEAVTPPVGAPPHLTSSQGASGPAAPGYPASCWG</sequence>